<dbReference type="AlphaFoldDB" id="A0A4R3LXP0"/>
<keyword evidence="3 7" id="KW-0812">Transmembrane</keyword>
<comment type="caution">
    <text evidence="9">The sequence shown here is derived from an EMBL/GenBank/DDBJ whole genome shotgun (WGS) entry which is preliminary data.</text>
</comment>
<evidence type="ECO:0000259" key="8">
    <source>
        <dbReference type="Pfam" id="PF02683"/>
    </source>
</evidence>
<feature type="transmembrane region" description="Helical" evidence="7">
    <location>
        <begin position="212"/>
        <end position="235"/>
    </location>
</feature>
<keyword evidence="4" id="KW-0201">Cytochrome c-type biogenesis</keyword>
<reference evidence="9 10" key="1">
    <citation type="submission" date="2019-03" db="EMBL/GenBank/DDBJ databases">
        <title>Genomic Encyclopedia of Type Strains, Phase IV (KMG-IV): sequencing the most valuable type-strain genomes for metagenomic binning, comparative biology and taxonomic classification.</title>
        <authorList>
            <person name="Goeker M."/>
        </authorList>
    </citation>
    <scope>NUCLEOTIDE SEQUENCE [LARGE SCALE GENOMIC DNA]</scope>
    <source>
        <strain evidence="9 10">DSM 19345</strain>
    </source>
</reference>
<dbReference type="Pfam" id="PF02683">
    <property type="entry name" value="DsbD_TM"/>
    <property type="match status" value="1"/>
</dbReference>
<accession>A0A4R3LXP0</accession>
<proteinExistence type="inferred from homology"/>
<dbReference type="InterPro" id="IPR051790">
    <property type="entry name" value="Cytochrome_c-biogenesis_DsbD"/>
</dbReference>
<dbReference type="PANTHER" id="PTHR31272">
    <property type="entry name" value="CYTOCHROME C-TYPE BIOGENESIS PROTEIN HI_1454-RELATED"/>
    <property type="match status" value="1"/>
</dbReference>
<feature type="transmembrane region" description="Helical" evidence="7">
    <location>
        <begin position="131"/>
        <end position="157"/>
    </location>
</feature>
<dbReference type="OrthoDB" id="9803065at2"/>
<dbReference type="EMBL" id="SMAK01000013">
    <property type="protein sequence ID" value="TCT05420.1"/>
    <property type="molecule type" value="Genomic_DNA"/>
</dbReference>
<feature type="transmembrane region" description="Helical" evidence="7">
    <location>
        <begin position="90"/>
        <end position="110"/>
    </location>
</feature>
<evidence type="ECO:0000313" key="9">
    <source>
        <dbReference type="EMBL" id="TCT05420.1"/>
    </source>
</evidence>
<organism evidence="9 10">
    <name type="scientific">Tepidamorphus gemmatus</name>
    <dbReference type="NCBI Taxonomy" id="747076"/>
    <lineage>
        <taxon>Bacteria</taxon>
        <taxon>Pseudomonadati</taxon>
        <taxon>Pseudomonadota</taxon>
        <taxon>Alphaproteobacteria</taxon>
        <taxon>Hyphomicrobiales</taxon>
        <taxon>Tepidamorphaceae</taxon>
        <taxon>Tepidamorphus</taxon>
    </lineage>
</organism>
<feature type="transmembrane region" description="Helical" evidence="7">
    <location>
        <begin position="55"/>
        <end position="78"/>
    </location>
</feature>
<comment type="similarity">
    <text evidence="2">Belongs to the DsbD family.</text>
</comment>
<evidence type="ECO:0000256" key="3">
    <source>
        <dbReference type="ARBA" id="ARBA00022692"/>
    </source>
</evidence>
<evidence type="ECO:0000256" key="1">
    <source>
        <dbReference type="ARBA" id="ARBA00004141"/>
    </source>
</evidence>
<comment type="subcellular location">
    <subcellularLocation>
        <location evidence="1">Membrane</location>
        <topology evidence="1">Multi-pass membrane protein</topology>
    </subcellularLocation>
</comment>
<evidence type="ECO:0000256" key="4">
    <source>
        <dbReference type="ARBA" id="ARBA00022748"/>
    </source>
</evidence>
<feature type="transmembrane region" description="Helical" evidence="7">
    <location>
        <begin position="169"/>
        <end position="191"/>
    </location>
</feature>
<evidence type="ECO:0000313" key="10">
    <source>
        <dbReference type="Proteomes" id="UP000295678"/>
    </source>
</evidence>
<keyword evidence="6 7" id="KW-0472">Membrane</keyword>
<dbReference type="Proteomes" id="UP000295678">
    <property type="component" value="Unassembled WGS sequence"/>
</dbReference>
<dbReference type="PANTHER" id="PTHR31272:SF4">
    <property type="entry name" value="CYTOCHROME C-TYPE BIOGENESIS PROTEIN HI_1454-RELATED"/>
    <property type="match status" value="1"/>
</dbReference>
<dbReference type="GO" id="GO:0016020">
    <property type="term" value="C:membrane"/>
    <property type="evidence" value="ECO:0007669"/>
    <property type="project" value="UniProtKB-SubCell"/>
</dbReference>
<evidence type="ECO:0000256" key="5">
    <source>
        <dbReference type="ARBA" id="ARBA00022989"/>
    </source>
</evidence>
<sequence>MDVEVTIGGAFLAGLLSFVSPCVLPLVPPYLCFLAGTTLDQLTGEQGERAPRLPVFLAALAFVLGFTTVFVMLGASASAIGRTVMQHLDLFGYIAGAIIIIMGLHFLGLFRIGLLHREARVHVAARPAGIAGAYLVGLAFAFGWTPCVGPVLAAILFVAGTRDTVGDGAVLLGIYSLGIGLPFVLASLFAGPFIGLMRRFRAHMGKVEKTMGVLMVLTGIMFLTGQMATMSFWLLEKFPALGQIG</sequence>
<feature type="domain" description="Cytochrome C biogenesis protein transmembrane" evidence="8">
    <location>
        <begin position="6"/>
        <end position="223"/>
    </location>
</feature>
<name>A0A4R3LXP0_9HYPH</name>
<feature type="transmembrane region" description="Helical" evidence="7">
    <location>
        <begin position="6"/>
        <end position="34"/>
    </location>
</feature>
<dbReference type="RefSeq" id="WP_132807700.1">
    <property type="nucleotide sequence ID" value="NZ_SMAK01000013.1"/>
</dbReference>
<gene>
    <name evidence="9" type="ORF">EDC22_11342</name>
</gene>
<evidence type="ECO:0000256" key="6">
    <source>
        <dbReference type="ARBA" id="ARBA00023136"/>
    </source>
</evidence>
<dbReference type="GO" id="GO:0017004">
    <property type="term" value="P:cytochrome complex assembly"/>
    <property type="evidence" value="ECO:0007669"/>
    <property type="project" value="UniProtKB-KW"/>
</dbReference>
<evidence type="ECO:0000256" key="7">
    <source>
        <dbReference type="SAM" id="Phobius"/>
    </source>
</evidence>
<keyword evidence="10" id="KW-1185">Reference proteome</keyword>
<evidence type="ECO:0000256" key="2">
    <source>
        <dbReference type="ARBA" id="ARBA00006143"/>
    </source>
</evidence>
<protein>
    <submittedName>
        <fullName evidence="9">Cytochrome c-type biogenesis protein</fullName>
    </submittedName>
</protein>
<dbReference type="InterPro" id="IPR003834">
    <property type="entry name" value="Cyt_c_assmbl_TM_dom"/>
</dbReference>
<keyword evidence="5 7" id="KW-1133">Transmembrane helix</keyword>